<protein>
    <submittedName>
        <fullName evidence="2">Uncharacterized protein</fullName>
    </submittedName>
</protein>
<feature type="transmembrane region" description="Helical" evidence="1">
    <location>
        <begin position="20"/>
        <end position="42"/>
    </location>
</feature>
<proteinExistence type="predicted"/>
<reference evidence="2" key="1">
    <citation type="submission" date="2022-08" db="EMBL/GenBank/DDBJ databases">
        <title>Draft genome sequence of Lysinibacillus sp. strain KH24.</title>
        <authorList>
            <person name="Kanbe H."/>
            <person name="Itoh H."/>
        </authorList>
    </citation>
    <scope>NUCLEOTIDE SEQUENCE</scope>
    <source>
        <strain evidence="2">KH24</strain>
    </source>
</reference>
<evidence type="ECO:0000256" key="1">
    <source>
        <dbReference type="SAM" id="Phobius"/>
    </source>
</evidence>
<dbReference type="RefSeq" id="WP_264988830.1">
    <property type="nucleotide sequence ID" value="NZ_BRZA01000002.1"/>
</dbReference>
<keyword evidence="1" id="KW-1133">Transmembrane helix</keyword>
<gene>
    <name evidence="2" type="ORF">LYSBPC_22120</name>
</gene>
<evidence type="ECO:0000313" key="2">
    <source>
        <dbReference type="EMBL" id="GLC89085.1"/>
    </source>
</evidence>
<dbReference type="EMBL" id="BRZA01000002">
    <property type="protein sequence ID" value="GLC89085.1"/>
    <property type="molecule type" value="Genomic_DNA"/>
</dbReference>
<sequence>MKGNLLARMTFLSQLLFRLYYLQISTWLLILTCFTISVPLAFTELCQTQQERDMRAQTMVNPAITAIVSPTNLGHYTIGVIGFNKRAIEN</sequence>
<dbReference type="Proteomes" id="UP001065593">
    <property type="component" value="Unassembled WGS sequence"/>
</dbReference>
<organism evidence="2 3">
    <name type="scientific">Lysinibacillus piscis</name>
    <dbReference type="NCBI Taxonomy" id="2518931"/>
    <lineage>
        <taxon>Bacteria</taxon>
        <taxon>Bacillati</taxon>
        <taxon>Bacillota</taxon>
        <taxon>Bacilli</taxon>
        <taxon>Bacillales</taxon>
        <taxon>Bacillaceae</taxon>
        <taxon>Lysinibacillus</taxon>
    </lineage>
</organism>
<keyword evidence="3" id="KW-1185">Reference proteome</keyword>
<comment type="caution">
    <text evidence="2">The sequence shown here is derived from an EMBL/GenBank/DDBJ whole genome shotgun (WGS) entry which is preliminary data.</text>
</comment>
<keyword evidence="1" id="KW-0812">Transmembrane</keyword>
<name>A0ABQ5NL51_9BACI</name>
<keyword evidence="1" id="KW-0472">Membrane</keyword>
<evidence type="ECO:0000313" key="3">
    <source>
        <dbReference type="Proteomes" id="UP001065593"/>
    </source>
</evidence>
<accession>A0ABQ5NL51</accession>